<dbReference type="EMBL" id="CM023484">
    <property type="protein sequence ID" value="KAH6933495.1"/>
    <property type="molecule type" value="Genomic_DNA"/>
</dbReference>
<name>A0ACB7SFV4_HYAAI</name>
<organism evidence="1 2">
    <name type="scientific">Hyalomma asiaticum</name>
    <name type="common">Tick</name>
    <dbReference type="NCBI Taxonomy" id="266040"/>
    <lineage>
        <taxon>Eukaryota</taxon>
        <taxon>Metazoa</taxon>
        <taxon>Ecdysozoa</taxon>
        <taxon>Arthropoda</taxon>
        <taxon>Chelicerata</taxon>
        <taxon>Arachnida</taxon>
        <taxon>Acari</taxon>
        <taxon>Parasitiformes</taxon>
        <taxon>Ixodida</taxon>
        <taxon>Ixodoidea</taxon>
        <taxon>Ixodidae</taxon>
        <taxon>Hyalomminae</taxon>
        <taxon>Hyalomma</taxon>
    </lineage>
</organism>
<sequence>MPRKQKPQCIYGRGAILMTTIVLQKFLSDGDSKACTAVVHADVYSGTVEIEKEDCTNHVAERLGTALRKLKEPAIHKLQAYYQVAITSNRGNVKEMHQAIWASYLKYLTKKYLKKNNLRDWLRVVATTKEAFELRYFQINNEEEEDDEDND</sequence>
<reference evidence="1" key="1">
    <citation type="submission" date="2020-05" db="EMBL/GenBank/DDBJ databases">
        <title>Large-scale comparative analyses of tick genomes elucidate their genetic diversity and vector capacities.</title>
        <authorList>
            <person name="Jia N."/>
            <person name="Wang J."/>
            <person name="Shi W."/>
            <person name="Du L."/>
            <person name="Sun Y."/>
            <person name="Zhan W."/>
            <person name="Jiang J."/>
            <person name="Wang Q."/>
            <person name="Zhang B."/>
            <person name="Ji P."/>
            <person name="Sakyi L.B."/>
            <person name="Cui X."/>
            <person name="Yuan T."/>
            <person name="Jiang B."/>
            <person name="Yang W."/>
            <person name="Lam T.T.-Y."/>
            <person name="Chang Q."/>
            <person name="Ding S."/>
            <person name="Wang X."/>
            <person name="Zhu J."/>
            <person name="Ruan X."/>
            <person name="Zhao L."/>
            <person name="Wei J."/>
            <person name="Que T."/>
            <person name="Du C."/>
            <person name="Cheng J."/>
            <person name="Dai P."/>
            <person name="Han X."/>
            <person name="Huang E."/>
            <person name="Gao Y."/>
            <person name="Liu J."/>
            <person name="Shao H."/>
            <person name="Ye R."/>
            <person name="Li L."/>
            <person name="Wei W."/>
            <person name="Wang X."/>
            <person name="Wang C."/>
            <person name="Yang T."/>
            <person name="Huo Q."/>
            <person name="Li W."/>
            <person name="Guo W."/>
            <person name="Chen H."/>
            <person name="Zhou L."/>
            <person name="Ni X."/>
            <person name="Tian J."/>
            <person name="Zhou Y."/>
            <person name="Sheng Y."/>
            <person name="Liu T."/>
            <person name="Pan Y."/>
            <person name="Xia L."/>
            <person name="Li J."/>
            <person name="Zhao F."/>
            <person name="Cao W."/>
        </authorList>
    </citation>
    <scope>NUCLEOTIDE SEQUENCE</scope>
    <source>
        <strain evidence="1">Hyas-2018</strain>
    </source>
</reference>
<gene>
    <name evidence="1" type="ORF">HPB50_015632</name>
</gene>
<keyword evidence="2" id="KW-1185">Reference proteome</keyword>
<evidence type="ECO:0000313" key="1">
    <source>
        <dbReference type="EMBL" id="KAH6933495.1"/>
    </source>
</evidence>
<evidence type="ECO:0000313" key="2">
    <source>
        <dbReference type="Proteomes" id="UP000821845"/>
    </source>
</evidence>
<protein>
    <submittedName>
        <fullName evidence="1">Uncharacterized protein</fullName>
    </submittedName>
</protein>
<accession>A0ACB7SFV4</accession>
<comment type="caution">
    <text evidence="1">The sequence shown here is derived from an EMBL/GenBank/DDBJ whole genome shotgun (WGS) entry which is preliminary data.</text>
</comment>
<proteinExistence type="predicted"/>
<dbReference type="Proteomes" id="UP000821845">
    <property type="component" value="Chromosome 4"/>
</dbReference>